<comment type="caution">
    <text evidence="2">The sequence shown here is derived from an EMBL/GenBank/DDBJ whole genome shotgun (WGS) entry which is preliminary data.</text>
</comment>
<feature type="region of interest" description="Disordered" evidence="1">
    <location>
        <begin position="1"/>
        <end position="26"/>
    </location>
</feature>
<proteinExistence type="predicted"/>
<dbReference type="EMBL" id="CALNXI010004527">
    <property type="protein sequence ID" value="CAH3196004.1"/>
    <property type="molecule type" value="Genomic_DNA"/>
</dbReference>
<protein>
    <submittedName>
        <fullName evidence="2">Uncharacterized protein</fullName>
    </submittedName>
</protein>
<evidence type="ECO:0000313" key="2">
    <source>
        <dbReference type="EMBL" id="CAH3196004.1"/>
    </source>
</evidence>
<gene>
    <name evidence="2" type="ORF">PEVE_00031581</name>
</gene>
<evidence type="ECO:0000313" key="3">
    <source>
        <dbReference type="Proteomes" id="UP001159427"/>
    </source>
</evidence>
<feature type="compositionally biased region" description="Polar residues" evidence="1">
    <location>
        <begin position="1"/>
        <end position="18"/>
    </location>
</feature>
<dbReference type="Proteomes" id="UP001159427">
    <property type="component" value="Unassembled WGS sequence"/>
</dbReference>
<organism evidence="2 3">
    <name type="scientific">Porites evermanni</name>
    <dbReference type="NCBI Taxonomy" id="104178"/>
    <lineage>
        <taxon>Eukaryota</taxon>
        <taxon>Metazoa</taxon>
        <taxon>Cnidaria</taxon>
        <taxon>Anthozoa</taxon>
        <taxon>Hexacorallia</taxon>
        <taxon>Scleractinia</taxon>
        <taxon>Fungiina</taxon>
        <taxon>Poritidae</taxon>
        <taxon>Porites</taxon>
    </lineage>
</organism>
<name>A0ABN8SWS4_9CNID</name>
<keyword evidence="3" id="KW-1185">Reference proteome</keyword>
<sequence>MNTIPLSSNLSSRRSATGNSGGKEATGNQHVLKDYLKRRNLILALIRREIDRLSTWHNPLARPELSFTGLESMVNWANQTVFTERIWRDLVRLAWHISPDIAVFLPVRFKEVPVIHKEVSRLVRIHPTAVSDIPEAIQV</sequence>
<reference evidence="2 3" key="1">
    <citation type="submission" date="2022-05" db="EMBL/GenBank/DDBJ databases">
        <authorList>
            <consortium name="Genoscope - CEA"/>
            <person name="William W."/>
        </authorList>
    </citation>
    <scope>NUCLEOTIDE SEQUENCE [LARGE SCALE GENOMIC DNA]</scope>
</reference>
<evidence type="ECO:0000256" key="1">
    <source>
        <dbReference type="SAM" id="MobiDB-lite"/>
    </source>
</evidence>
<accession>A0ABN8SWS4</accession>